<evidence type="ECO:0000256" key="9">
    <source>
        <dbReference type="ARBA" id="ARBA00022777"/>
    </source>
</evidence>
<dbReference type="FunFam" id="3.30.200.20:FF:000059">
    <property type="entry name" value="S-receptor-like serine/threonine-protein kinase"/>
    <property type="match status" value="1"/>
</dbReference>
<feature type="binding site" evidence="18">
    <location>
        <position position="366"/>
    </location>
    <ligand>
        <name>ATP</name>
        <dbReference type="ChEBI" id="CHEBI:30616"/>
    </ligand>
</feature>
<dbReference type="InterPro" id="IPR017441">
    <property type="entry name" value="Protein_kinase_ATP_BS"/>
</dbReference>
<evidence type="ECO:0000256" key="18">
    <source>
        <dbReference type="PROSITE-ProRule" id="PRU10141"/>
    </source>
</evidence>
<feature type="signal peptide" evidence="21">
    <location>
        <begin position="1"/>
        <end position="26"/>
    </location>
</feature>
<sequence>MKGLLLTPFLIISVLQACSCIQDVQSQNDCSVAPRPGEGSVVVKFPFRLNDQPDSCGFQGFELYSQGNSTMLMLPSGQALAVDYISYPNQVLSVSDPDGCLFSRLLDLDLSASPFKLPNVTNYCSDSYTPINCPSEVSSRDFMPVHCLSNPPGHYYLAASDSPLEDLQSCEPLTRDQFQLSCGKQSLFLVWDDPDCRYCYGDCQLYRNCYGDCPLYRNCYGDCPLYRNCYRDCQLFRNCYGDCRLNRKSNKTECVPDVSSIDPYIYPSSSKGSHATDVTIGLCAAGSVAIVTIIILLVFKRFSKMKKKQNLAVERFLKEYKSMKPTRYSYSELKKMTDDFKTILGQGGYGSVFKGKLHNGVPVAVKVLDNPTVSGDEFTNEIAAIGTIHHVNIVRLLGFCVEGSKRALIYEFMPNESLDKYIMEEGERSTKFSWTKLHDISMGIARGIEYLHQGCEQRILHLDIKPQNILLDQEFNPKISDFGLAKLCSKERSAVSMTAARGTMGYMAPEVFLGSNKTVSHRSDVYSFGMVLMEIVGGRKNTADEGENAAQIYFPEWIYNQLKQGEELRLVTGSVEDAEIAKKLTMLALWCVQWRPVDRPSMKAAVQMLERSPERLPLPPNPFAPHVEKHNMGDTDAIDN</sequence>
<keyword evidence="11 20" id="KW-1133">Transmembrane helix</keyword>
<evidence type="ECO:0000256" key="17">
    <source>
        <dbReference type="ARBA" id="ARBA00048679"/>
    </source>
</evidence>
<dbReference type="FunFam" id="1.10.510.10:FF:000590">
    <property type="entry name" value="PR5-like receptor kinase"/>
    <property type="match status" value="1"/>
</dbReference>
<organism evidence="23 24">
    <name type="scientific">Musa troglodytarum</name>
    <name type="common">fe'i banana</name>
    <dbReference type="NCBI Taxonomy" id="320322"/>
    <lineage>
        <taxon>Eukaryota</taxon>
        <taxon>Viridiplantae</taxon>
        <taxon>Streptophyta</taxon>
        <taxon>Embryophyta</taxon>
        <taxon>Tracheophyta</taxon>
        <taxon>Spermatophyta</taxon>
        <taxon>Magnoliopsida</taxon>
        <taxon>Liliopsida</taxon>
        <taxon>Zingiberales</taxon>
        <taxon>Musaceae</taxon>
        <taxon>Musa</taxon>
    </lineage>
</organism>
<dbReference type="Pfam" id="PF13947">
    <property type="entry name" value="GUB_WAK_bind"/>
    <property type="match status" value="1"/>
</dbReference>
<dbReference type="Gene3D" id="3.30.200.20">
    <property type="entry name" value="Phosphorylase Kinase, domain 1"/>
    <property type="match status" value="1"/>
</dbReference>
<evidence type="ECO:0000256" key="21">
    <source>
        <dbReference type="SAM" id="SignalP"/>
    </source>
</evidence>
<keyword evidence="3" id="KW-0723">Serine/threonine-protein kinase</keyword>
<comment type="catalytic activity">
    <reaction evidence="16">
        <text>L-threonyl-[protein] + ATP = O-phospho-L-threonyl-[protein] + ADP + H(+)</text>
        <dbReference type="Rhea" id="RHEA:46608"/>
        <dbReference type="Rhea" id="RHEA-COMP:11060"/>
        <dbReference type="Rhea" id="RHEA-COMP:11605"/>
        <dbReference type="ChEBI" id="CHEBI:15378"/>
        <dbReference type="ChEBI" id="CHEBI:30013"/>
        <dbReference type="ChEBI" id="CHEBI:30616"/>
        <dbReference type="ChEBI" id="CHEBI:61977"/>
        <dbReference type="ChEBI" id="CHEBI:456216"/>
        <dbReference type="EC" id="2.7.11.1"/>
    </reaction>
</comment>
<dbReference type="EMBL" id="CP097502">
    <property type="protein sequence ID" value="URD73925.1"/>
    <property type="molecule type" value="Genomic_DNA"/>
</dbReference>
<reference evidence="23" key="1">
    <citation type="submission" date="2022-05" db="EMBL/GenBank/DDBJ databases">
        <title>The Musa troglodytarum L. genome provides insights into the mechanism of non-climacteric behaviour and enrichment of carotenoids.</title>
        <authorList>
            <person name="Wang J."/>
        </authorList>
    </citation>
    <scope>NUCLEOTIDE SEQUENCE</scope>
    <source>
        <tissue evidence="23">Leaf</tissue>
    </source>
</reference>
<dbReference type="PANTHER" id="PTHR27009">
    <property type="entry name" value="RUST RESISTANCE KINASE LR10-RELATED"/>
    <property type="match status" value="1"/>
</dbReference>
<dbReference type="SMART" id="SM00220">
    <property type="entry name" value="S_TKc"/>
    <property type="match status" value="1"/>
</dbReference>
<evidence type="ECO:0000256" key="20">
    <source>
        <dbReference type="SAM" id="Phobius"/>
    </source>
</evidence>
<dbReference type="PROSITE" id="PS00107">
    <property type="entry name" value="PROTEIN_KINASE_ATP"/>
    <property type="match status" value="1"/>
</dbReference>
<gene>
    <name evidence="23" type="ORF">MUK42_10042</name>
</gene>
<feature type="transmembrane region" description="Helical" evidence="20">
    <location>
        <begin position="278"/>
        <end position="299"/>
    </location>
</feature>
<dbReference type="InterPro" id="IPR025287">
    <property type="entry name" value="WAK_GUB"/>
</dbReference>
<feature type="domain" description="Protein kinase" evidence="22">
    <location>
        <begin position="338"/>
        <end position="624"/>
    </location>
</feature>
<keyword evidence="13" id="KW-1015">Disulfide bond</keyword>
<name>A0A9E7EBK5_9LILI</name>
<evidence type="ECO:0000256" key="3">
    <source>
        <dbReference type="ARBA" id="ARBA00022527"/>
    </source>
</evidence>
<dbReference type="GO" id="GO:0016020">
    <property type="term" value="C:membrane"/>
    <property type="evidence" value="ECO:0007669"/>
    <property type="project" value="UniProtKB-SubCell"/>
</dbReference>
<keyword evidence="14 23" id="KW-0675">Receptor</keyword>
<evidence type="ECO:0000256" key="14">
    <source>
        <dbReference type="ARBA" id="ARBA00023170"/>
    </source>
</evidence>
<evidence type="ECO:0000256" key="2">
    <source>
        <dbReference type="ARBA" id="ARBA00012513"/>
    </source>
</evidence>
<keyword evidence="10 18" id="KW-0067">ATP-binding</keyword>
<keyword evidence="6 20" id="KW-0812">Transmembrane</keyword>
<keyword evidence="15" id="KW-0325">Glycoprotein</keyword>
<evidence type="ECO:0000313" key="23">
    <source>
        <dbReference type="EMBL" id="URD73925.1"/>
    </source>
</evidence>
<dbReference type="InterPro" id="IPR008271">
    <property type="entry name" value="Ser/Thr_kinase_AS"/>
</dbReference>
<protein>
    <recommendedName>
        <fullName evidence="2">non-specific serine/threonine protein kinase</fullName>
        <ecNumber evidence="2">2.7.11.1</ecNumber>
    </recommendedName>
</protein>
<dbReference type="Proteomes" id="UP001055439">
    <property type="component" value="Chromosome 1"/>
</dbReference>
<dbReference type="SUPFAM" id="SSF56112">
    <property type="entry name" value="Protein kinase-like (PK-like)"/>
    <property type="match status" value="1"/>
</dbReference>
<feature type="chain" id="PRO_5039030859" description="non-specific serine/threonine protein kinase" evidence="21">
    <location>
        <begin position="27"/>
        <end position="640"/>
    </location>
</feature>
<keyword evidence="7 21" id="KW-0732">Signal</keyword>
<dbReference type="Pfam" id="PF00069">
    <property type="entry name" value="Pkinase"/>
    <property type="match status" value="1"/>
</dbReference>
<evidence type="ECO:0000256" key="12">
    <source>
        <dbReference type="ARBA" id="ARBA00023136"/>
    </source>
</evidence>
<evidence type="ECO:0000313" key="24">
    <source>
        <dbReference type="Proteomes" id="UP001055439"/>
    </source>
</evidence>
<evidence type="ECO:0000256" key="1">
    <source>
        <dbReference type="ARBA" id="ARBA00004479"/>
    </source>
</evidence>
<dbReference type="GO" id="GO:0004674">
    <property type="term" value="F:protein serine/threonine kinase activity"/>
    <property type="evidence" value="ECO:0007669"/>
    <property type="project" value="UniProtKB-KW"/>
</dbReference>
<dbReference type="InterPro" id="IPR045874">
    <property type="entry name" value="LRK10/LRL21-25-like"/>
</dbReference>
<evidence type="ECO:0000256" key="4">
    <source>
        <dbReference type="ARBA" id="ARBA00022536"/>
    </source>
</evidence>
<feature type="region of interest" description="Disordered" evidence="19">
    <location>
        <begin position="616"/>
        <end position="640"/>
    </location>
</feature>
<dbReference type="GO" id="GO:0030247">
    <property type="term" value="F:polysaccharide binding"/>
    <property type="evidence" value="ECO:0007669"/>
    <property type="project" value="InterPro"/>
</dbReference>
<dbReference type="GO" id="GO:0005524">
    <property type="term" value="F:ATP binding"/>
    <property type="evidence" value="ECO:0007669"/>
    <property type="project" value="UniProtKB-UniRule"/>
</dbReference>
<comment type="catalytic activity">
    <reaction evidence="17">
        <text>L-seryl-[protein] + ATP = O-phospho-L-seryl-[protein] + ADP + H(+)</text>
        <dbReference type="Rhea" id="RHEA:17989"/>
        <dbReference type="Rhea" id="RHEA-COMP:9863"/>
        <dbReference type="Rhea" id="RHEA-COMP:11604"/>
        <dbReference type="ChEBI" id="CHEBI:15378"/>
        <dbReference type="ChEBI" id="CHEBI:29999"/>
        <dbReference type="ChEBI" id="CHEBI:30616"/>
        <dbReference type="ChEBI" id="CHEBI:83421"/>
        <dbReference type="ChEBI" id="CHEBI:456216"/>
        <dbReference type="EC" id="2.7.11.1"/>
    </reaction>
</comment>
<evidence type="ECO:0000256" key="7">
    <source>
        <dbReference type="ARBA" id="ARBA00022729"/>
    </source>
</evidence>
<dbReference type="EC" id="2.7.11.1" evidence="2"/>
<dbReference type="InterPro" id="IPR011009">
    <property type="entry name" value="Kinase-like_dom_sf"/>
</dbReference>
<accession>A0A9E7EBK5</accession>
<comment type="subcellular location">
    <subcellularLocation>
        <location evidence="1">Membrane</location>
        <topology evidence="1">Single-pass type I membrane protein</topology>
    </subcellularLocation>
</comment>
<keyword evidence="8 18" id="KW-0547">Nucleotide-binding</keyword>
<dbReference type="Gene3D" id="1.10.510.10">
    <property type="entry name" value="Transferase(Phosphotransferase) domain 1"/>
    <property type="match status" value="1"/>
</dbReference>
<evidence type="ECO:0000256" key="5">
    <source>
        <dbReference type="ARBA" id="ARBA00022679"/>
    </source>
</evidence>
<evidence type="ECO:0000256" key="11">
    <source>
        <dbReference type="ARBA" id="ARBA00022989"/>
    </source>
</evidence>
<evidence type="ECO:0000256" key="16">
    <source>
        <dbReference type="ARBA" id="ARBA00047899"/>
    </source>
</evidence>
<evidence type="ECO:0000256" key="8">
    <source>
        <dbReference type="ARBA" id="ARBA00022741"/>
    </source>
</evidence>
<keyword evidence="9 23" id="KW-0418">Kinase</keyword>
<keyword evidence="12 20" id="KW-0472">Membrane</keyword>
<dbReference type="AlphaFoldDB" id="A0A9E7EBK5"/>
<dbReference type="PROSITE" id="PS51257">
    <property type="entry name" value="PROKAR_LIPOPROTEIN"/>
    <property type="match status" value="1"/>
</dbReference>
<dbReference type="PROSITE" id="PS00108">
    <property type="entry name" value="PROTEIN_KINASE_ST"/>
    <property type="match status" value="1"/>
</dbReference>
<evidence type="ECO:0000256" key="6">
    <source>
        <dbReference type="ARBA" id="ARBA00022692"/>
    </source>
</evidence>
<dbReference type="CDD" id="cd14066">
    <property type="entry name" value="STKc_IRAK"/>
    <property type="match status" value="1"/>
</dbReference>
<keyword evidence="4" id="KW-0245">EGF-like domain</keyword>
<evidence type="ECO:0000256" key="10">
    <source>
        <dbReference type="ARBA" id="ARBA00022840"/>
    </source>
</evidence>
<keyword evidence="5" id="KW-0808">Transferase</keyword>
<evidence type="ECO:0000256" key="15">
    <source>
        <dbReference type="ARBA" id="ARBA00023180"/>
    </source>
</evidence>
<dbReference type="OrthoDB" id="547665at2759"/>
<evidence type="ECO:0000256" key="13">
    <source>
        <dbReference type="ARBA" id="ARBA00023157"/>
    </source>
</evidence>
<keyword evidence="24" id="KW-1185">Reference proteome</keyword>
<evidence type="ECO:0000256" key="19">
    <source>
        <dbReference type="SAM" id="MobiDB-lite"/>
    </source>
</evidence>
<dbReference type="InterPro" id="IPR000719">
    <property type="entry name" value="Prot_kinase_dom"/>
</dbReference>
<evidence type="ECO:0000259" key="22">
    <source>
        <dbReference type="PROSITE" id="PS50011"/>
    </source>
</evidence>
<dbReference type="PROSITE" id="PS50011">
    <property type="entry name" value="PROTEIN_KINASE_DOM"/>
    <property type="match status" value="1"/>
</dbReference>
<proteinExistence type="predicted"/>